<dbReference type="EMBL" id="DVKS01000039">
    <property type="protein sequence ID" value="HIT40906.1"/>
    <property type="molecule type" value="Genomic_DNA"/>
</dbReference>
<proteinExistence type="predicted"/>
<dbReference type="Gene3D" id="2.60.320.10">
    <property type="entry name" value="N-utilization substance G protein NusG, insert domain"/>
    <property type="match status" value="1"/>
</dbReference>
<sequence length="119" mass="12928">MHLFTKYRNEFILVLLIILAALVMLWQQNSRQSQGPAAQAQVSVDGQLVETIDLQTDGEYTIQGAGGGSNHLVVEGGQIWCDEATCPDKVCIQQGKQSLDGATIVCLPNRMIVQILSGE</sequence>
<accession>A0A9D1GHL4</accession>
<dbReference type="AlphaFoldDB" id="A0A9D1GHL4"/>
<evidence type="ECO:0000313" key="1">
    <source>
        <dbReference type="EMBL" id="HIT40906.1"/>
    </source>
</evidence>
<dbReference type="Proteomes" id="UP000886860">
    <property type="component" value="Unassembled WGS sequence"/>
</dbReference>
<gene>
    <name evidence="1" type="ORF">IAB60_02215</name>
</gene>
<reference evidence="1" key="2">
    <citation type="journal article" date="2021" name="PeerJ">
        <title>Extensive microbial diversity within the chicken gut microbiome revealed by metagenomics and culture.</title>
        <authorList>
            <person name="Gilroy R."/>
            <person name="Ravi A."/>
            <person name="Getino M."/>
            <person name="Pursley I."/>
            <person name="Horton D.L."/>
            <person name="Alikhan N.F."/>
            <person name="Baker D."/>
            <person name="Gharbi K."/>
            <person name="Hall N."/>
            <person name="Watson M."/>
            <person name="Adriaenssens E.M."/>
            <person name="Foster-Nyarko E."/>
            <person name="Jarju S."/>
            <person name="Secka A."/>
            <person name="Antonio M."/>
            <person name="Oren A."/>
            <person name="Chaudhuri R.R."/>
            <person name="La Ragione R."/>
            <person name="Hildebrand F."/>
            <person name="Pallen M.J."/>
        </authorList>
    </citation>
    <scope>NUCLEOTIDE SEQUENCE</scope>
    <source>
        <strain evidence="1">CHK123-3438</strain>
    </source>
</reference>
<name>A0A9D1GHL4_9FIRM</name>
<protein>
    <submittedName>
        <fullName evidence="1">NusG domain II-containing protein</fullName>
    </submittedName>
</protein>
<dbReference type="CDD" id="cd09911">
    <property type="entry name" value="Lin0431_like"/>
    <property type="match status" value="1"/>
</dbReference>
<reference evidence="1" key="1">
    <citation type="submission" date="2020-10" db="EMBL/GenBank/DDBJ databases">
        <authorList>
            <person name="Gilroy R."/>
        </authorList>
    </citation>
    <scope>NUCLEOTIDE SEQUENCE</scope>
    <source>
        <strain evidence="1">CHK123-3438</strain>
    </source>
</reference>
<comment type="caution">
    <text evidence="1">The sequence shown here is derived from an EMBL/GenBank/DDBJ whole genome shotgun (WGS) entry which is preliminary data.</text>
</comment>
<dbReference type="Pfam" id="PF07009">
    <property type="entry name" value="NusG_II"/>
    <property type="match status" value="1"/>
</dbReference>
<organism evidence="1 2">
    <name type="scientific">Candidatus Caccovicinus merdipullorum</name>
    <dbReference type="NCBI Taxonomy" id="2840724"/>
    <lineage>
        <taxon>Bacteria</taxon>
        <taxon>Bacillati</taxon>
        <taxon>Bacillota</taxon>
        <taxon>Clostridia</taxon>
        <taxon>Eubacteriales</taxon>
        <taxon>Candidatus Caccovicinus</taxon>
    </lineage>
</organism>
<dbReference type="InterPro" id="IPR038690">
    <property type="entry name" value="NusG_2_sf"/>
</dbReference>
<evidence type="ECO:0000313" key="2">
    <source>
        <dbReference type="Proteomes" id="UP000886860"/>
    </source>
</evidence>